<proteinExistence type="predicted"/>
<dbReference type="SUPFAM" id="SSF54637">
    <property type="entry name" value="Thioesterase/thiol ester dehydrase-isomerase"/>
    <property type="match status" value="1"/>
</dbReference>
<name>A0A3S8UMN5_9PSED</name>
<dbReference type="AlphaFoldDB" id="A0A3S8UMN5"/>
<dbReference type="InterPro" id="IPR006683">
    <property type="entry name" value="Thioestr_dom"/>
</dbReference>
<reference evidence="2 3" key="1">
    <citation type="submission" date="2018-12" db="EMBL/GenBank/DDBJ databases">
        <authorList>
            <person name="Li S."/>
            <person name="Yang R."/>
            <person name="Chen G."/>
            <person name="Zou L."/>
            <person name="Zhang C."/>
            <person name="Chen Y."/>
            <person name="Liu Z."/>
            <person name="Li Y."/>
            <person name="Yan Y."/>
            <person name="Huang M."/>
            <person name="Chen T."/>
        </authorList>
    </citation>
    <scope>NUCLEOTIDE SEQUENCE [LARGE SCALE GENOMIC DNA]</scope>
    <source>
        <strain evidence="2 3">1257</strain>
    </source>
</reference>
<dbReference type="PANTHER" id="PTHR47260:SF1">
    <property type="entry name" value="UPF0644 PROTEIN PB2B4.06"/>
    <property type="match status" value="1"/>
</dbReference>
<protein>
    <submittedName>
        <fullName evidence="2">PaaI family thioesterase</fullName>
    </submittedName>
</protein>
<dbReference type="InterPro" id="IPR029069">
    <property type="entry name" value="HotDog_dom_sf"/>
</dbReference>
<dbReference type="CDD" id="cd03443">
    <property type="entry name" value="PaaI_thioesterase"/>
    <property type="match status" value="1"/>
</dbReference>
<evidence type="ECO:0000259" key="1">
    <source>
        <dbReference type="Pfam" id="PF03061"/>
    </source>
</evidence>
<sequence length="164" mass="17199">MPAAGPKGVPAMQSATLFWKVANGDHPCPHASSLLGWEFIFYEPDKRQVRVRFHASASLTTPLQCIHGGMLGAMLDDCMGAAVLAALGPEEVALSARLETRLLAPALPGHLAGVARVTRRIGKLHYTSGELHAEDGTLLATAKACYKVIPMPPGGVLQGAVEPG</sequence>
<evidence type="ECO:0000313" key="3">
    <source>
        <dbReference type="Proteomes" id="UP000268230"/>
    </source>
</evidence>
<dbReference type="PANTHER" id="PTHR47260">
    <property type="entry name" value="UPF0644 PROTEIN PB2B4.06"/>
    <property type="match status" value="1"/>
</dbReference>
<evidence type="ECO:0000313" key="2">
    <source>
        <dbReference type="EMBL" id="AZL69541.1"/>
    </source>
</evidence>
<dbReference type="InterPro" id="IPR052061">
    <property type="entry name" value="PTE-AB_protein"/>
</dbReference>
<dbReference type="OrthoDB" id="9813282at2"/>
<dbReference type="Gene3D" id="3.10.129.10">
    <property type="entry name" value="Hotdog Thioesterase"/>
    <property type="match status" value="1"/>
</dbReference>
<gene>
    <name evidence="2" type="ORF">EJA05_18270</name>
</gene>
<dbReference type="GO" id="GO:0016790">
    <property type="term" value="F:thiolester hydrolase activity"/>
    <property type="evidence" value="ECO:0007669"/>
    <property type="project" value="UniProtKB-ARBA"/>
</dbReference>
<dbReference type="KEGG" id="pory:EJA05_18270"/>
<organism evidence="2 3">
    <name type="scientific">Pseudomonas entomophila</name>
    <dbReference type="NCBI Taxonomy" id="312306"/>
    <lineage>
        <taxon>Bacteria</taxon>
        <taxon>Pseudomonadati</taxon>
        <taxon>Pseudomonadota</taxon>
        <taxon>Gammaproteobacteria</taxon>
        <taxon>Pseudomonadales</taxon>
        <taxon>Pseudomonadaceae</taxon>
        <taxon>Pseudomonas</taxon>
    </lineage>
</organism>
<dbReference type="EMBL" id="CP034338">
    <property type="protein sequence ID" value="AZL69541.1"/>
    <property type="molecule type" value="Genomic_DNA"/>
</dbReference>
<dbReference type="Pfam" id="PF03061">
    <property type="entry name" value="4HBT"/>
    <property type="match status" value="1"/>
</dbReference>
<dbReference type="Proteomes" id="UP000268230">
    <property type="component" value="Chromosome"/>
</dbReference>
<feature type="domain" description="Thioesterase" evidence="1">
    <location>
        <begin position="66"/>
        <end position="139"/>
    </location>
</feature>
<accession>A0A3S8UMN5</accession>